<keyword evidence="6" id="KW-0505">Motor protein</keyword>
<evidence type="ECO:0000256" key="4">
    <source>
        <dbReference type="ARBA" id="ARBA00023054"/>
    </source>
</evidence>
<dbReference type="Gene3D" id="1.10.10.820">
    <property type="match status" value="1"/>
</dbReference>
<dbReference type="InterPro" id="IPR036961">
    <property type="entry name" value="Kinesin_motor_dom_sf"/>
</dbReference>
<keyword evidence="3" id="KW-0067">ATP-binding</keyword>
<dbReference type="PANTHER" id="PTHR13140:SF857">
    <property type="entry name" value="MYOSIN-11"/>
    <property type="match status" value="1"/>
</dbReference>
<evidence type="ECO:0000313" key="12">
    <source>
        <dbReference type="EMBL" id="OAF64848.1"/>
    </source>
</evidence>
<evidence type="ECO:0000256" key="6">
    <source>
        <dbReference type="ARBA" id="ARBA00023175"/>
    </source>
</evidence>
<dbReference type="GO" id="GO:0016459">
    <property type="term" value="C:myosin complex"/>
    <property type="evidence" value="ECO:0007669"/>
    <property type="project" value="UniProtKB-KW"/>
</dbReference>
<dbReference type="SMART" id="SM00242">
    <property type="entry name" value="MYSc"/>
    <property type="match status" value="1"/>
</dbReference>
<dbReference type="SUPFAM" id="SSF90257">
    <property type="entry name" value="Myosin rod fragments"/>
    <property type="match status" value="2"/>
</dbReference>
<dbReference type="Gene3D" id="3.40.850.10">
    <property type="entry name" value="Kinesin motor domain"/>
    <property type="match status" value="1"/>
</dbReference>
<feature type="region of interest" description="Actin-binding" evidence="8">
    <location>
        <begin position="436"/>
        <end position="458"/>
    </location>
</feature>
<feature type="coiled-coil region" evidence="9">
    <location>
        <begin position="818"/>
        <end position="933"/>
    </location>
</feature>
<evidence type="ECO:0000256" key="9">
    <source>
        <dbReference type="SAM" id="Coils"/>
    </source>
</evidence>
<proteinExistence type="inferred from homology"/>
<sequence length="944" mass="109709">GTLEDQIVQTNPVLEAFGNAKTVRNNNSSRFGKFIRIHFGPTGKIAGCDIETYLLEKSRVSYQLPGVERNYHIFYWLLSNRYPDYLEKLLLEPEPAKYRFINNGCLTAEGINDQEEMKNVNDAFRVLGFSEEEKFALYKSVAAVLHFGQIRFKQRGEQAECDATPEAEKAAYMIGINSKDLLKALLQPKVKVGSEYVTKGQNLQQVTAAVSALSKAIYCRIFGWIVAFLNKTLDTKKQRQYFIGVLDIAGFEIFELNTLEQLLINYTNERLQQFFNHHMFVKEQEEYSREGIEWDFIDFGMDLQACIDLIEKPMGILSILAEECLFPKATDQTLQNKLYENHMGKTIAFSKPKPKKNSKYDSHFEIGHYAGNVGYNITGWLDKNKDPLTETLIATMHSSKDTLIASLFVVPEESKGKGKKKGGSVQTISATHKEQLNKLMRQLQMTSPLFVRCIIPNEKKQPGLIDATLVMNQLKCNGVLEGIRICRKGFPNRLLYSEFKQRYSILCPNAVPRSGFVDSKIATGKIMESLPLEKDTYRLGDTKIFFRASILGKLEELRDERLSKIVMLFQAWIRSYMVRKGYKKLQDQRTALSVIQRNIRSWLCLRNWTWWRFYLRVKPLLSVARQEDEMRKAAEMFEKLKEDHEKLQKHTREVEAKSVELSTAKKDLQLELEIEHERIGDLDEHIEQLLTKKMELDEYIRDLESRVESEETNIDSLNSEKQKLQTELDNTMISLEDALNTIKKLEHDKKTKEKEIIKLETELSQKDEHFIRLQRDFKKMEKMEKETQSSFVEEQERLSETHHDQGHGEPAVGPVHVIENQLNKEKKFKSDLEKSKRRVDNELKQLQSAFEILEKDQRMLVDNFRGKEQDISMLNGKIEEEQSIINQQNKKIKNLMSKIEENEEDIENLKTIKNKVERQKVEITHELEELTDRYEEVGGVTQAQ</sequence>
<dbReference type="GO" id="GO:0007015">
    <property type="term" value="P:actin filament organization"/>
    <property type="evidence" value="ECO:0007669"/>
    <property type="project" value="TreeGrafter"/>
</dbReference>
<reference evidence="12 13" key="1">
    <citation type="submission" date="2016-04" db="EMBL/GenBank/DDBJ databases">
        <title>The genome of Intoshia linei affirms orthonectids as highly simplified spiralians.</title>
        <authorList>
            <person name="Mikhailov K.V."/>
            <person name="Slusarev G.S."/>
            <person name="Nikitin M.A."/>
            <person name="Logacheva M.D."/>
            <person name="Penin A."/>
            <person name="Aleoshin V."/>
            <person name="Panchin Y.V."/>
        </authorList>
    </citation>
    <scope>NUCLEOTIDE SEQUENCE [LARGE SCALE GENOMIC DNA]</scope>
    <source>
        <strain evidence="12">Intl2013</strain>
        <tissue evidence="12">Whole animal</tissue>
    </source>
</reference>
<keyword evidence="5 8" id="KW-0518">Myosin</keyword>
<dbReference type="Pfam" id="PF00063">
    <property type="entry name" value="Myosin_head"/>
    <property type="match status" value="1"/>
</dbReference>
<evidence type="ECO:0000259" key="11">
    <source>
        <dbReference type="PROSITE" id="PS51456"/>
    </source>
</evidence>
<feature type="non-terminal residue" evidence="12">
    <location>
        <position position="1"/>
    </location>
</feature>
<accession>A0A177AS73</accession>
<comment type="caution">
    <text evidence="8">Lacks conserved residue(s) required for the propagation of feature annotation.</text>
</comment>
<dbReference type="Proteomes" id="UP000078046">
    <property type="component" value="Unassembled WGS sequence"/>
</dbReference>
<feature type="non-terminal residue" evidence="12">
    <location>
        <position position="944"/>
    </location>
</feature>
<dbReference type="InterPro" id="IPR000048">
    <property type="entry name" value="IQ_motif_EF-hand-BS"/>
</dbReference>
<feature type="compositionally biased region" description="Basic and acidic residues" evidence="10">
    <location>
        <begin position="794"/>
        <end position="807"/>
    </location>
</feature>
<dbReference type="Gene3D" id="1.20.58.530">
    <property type="match status" value="1"/>
</dbReference>
<keyword evidence="2" id="KW-0547">Nucleotide-binding</keyword>
<dbReference type="GO" id="GO:0000146">
    <property type="term" value="F:microfilament motor activity"/>
    <property type="evidence" value="ECO:0007669"/>
    <property type="project" value="TreeGrafter"/>
</dbReference>
<protein>
    <submittedName>
        <fullName evidence="12">Alpha isomyosin</fullName>
    </submittedName>
</protein>
<dbReference type="InterPro" id="IPR002928">
    <property type="entry name" value="Myosin_tail"/>
</dbReference>
<evidence type="ECO:0000256" key="7">
    <source>
        <dbReference type="ARBA" id="ARBA00023203"/>
    </source>
</evidence>
<dbReference type="InterPro" id="IPR001609">
    <property type="entry name" value="Myosin_head_motor_dom-like"/>
</dbReference>
<feature type="region of interest" description="Disordered" evidence="10">
    <location>
        <begin position="786"/>
        <end position="812"/>
    </location>
</feature>
<feature type="coiled-coil region" evidence="9">
    <location>
        <begin position="623"/>
        <end position="769"/>
    </location>
</feature>
<name>A0A177AS73_9BILA</name>
<dbReference type="Gene3D" id="1.20.5.4820">
    <property type="match status" value="1"/>
</dbReference>
<gene>
    <name evidence="12" type="ORF">A3Q56_07444</name>
</gene>
<evidence type="ECO:0000256" key="5">
    <source>
        <dbReference type="ARBA" id="ARBA00023123"/>
    </source>
</evidence>
<evidence type="ECO:0000313" key="13">
    <source>
        <dbReference type="Proteomes" id="UP000078046"/>
    </source>
</evidence>
<dbReference type="GO" id="GO:0005524">
    <property type="term" value="F:ATP binding"/>
    <property type="evidence" value="ECO:0007669"/>
    <property type="project" value="UniProtKB-KW"/>
</dbReference>
<dbReference type="OrthoDB" id="312459at2759"/>
<dbReference type="FunFam" id="1.10.10.820:FF:000001">
    <property type="entry name" value="Myosin heavy chain"/>
    <property type="match status" value="1"/>
</dbReference>
<feature type="domain" description="Myosin motor" evidence="11">
    <location>
        <begin position="1"/>
        <end position="559"/>
    </location>
</feature>
<organism evidence="12 13">
    <name type="scientific">Intoshia linei</name>
    <dbReference type="NCBI Taxonomy" id="1819745"/>
    <lineage>
        <taxon>Eukaryota</taxon>
        <taxon>Metazoa</taxon>
        <taxon>Spiralia</taxon>
        <taxon>Lophotrochozoa</taxon>
        <taxon>Mesozoa</taxon>
        <taxon>Orthonectida</taxon>
        <taxon>Rhopaluridae</taxon>
        <taxon>Intoshia</taxon>
    </lineage>
</organism>
<evidence type="ECO:0000256" key="10">
    <source>
        <dbReference type="SAM" id="MobiDB-lite"/>
    </source>
</evidence>
<evidence type="ECO:0000256" key="3">
    <source>
        <dbReference type="ARBA" id="ARBA00022840"/>
    </source>
</evidence>
<evidence type="ECO:0000256" key="1">
    <source>
        <dbReference type="ARBA" id="ARBA00008314"/>
    </source>
</evidence>
<dbReference type="PRINTS" id="PR00193">
    <property type="entry name" value="MYOSINHEAVY"/>
</dbReference>
<evidence type="ECO:0000256" key="8">
    <source>
        <dbReference type="PROSITE-ProRule" id="PRU00782"/>
    </source>
</evidence>
<dbReference type="PANTHER" id="PTHR13140">
    <property type="entry name" value="MYOSIN"/>
    <property type="match status" value="1"/>
</dbReference>
<dbReference type="CDD" id="cd01377">
    <property type="entry name" value="MYSc_class_II"/>
    <property type="match status" value="1"/>
</dbReference>
<dbReference type="FunFam" id="1.20.120.720:FF:000001">
    <property type="entry name" value="Myosin heavy chain, muscle"/>
    <property type="match status" value="1"/>
</dbReference>
<dbReference type="EMBL" id="LWCA01001580">
    <property type="protein sequence ID" value="OAF64848.1"/>
    <property type="molecule type" value="Genomic_DNA"/>
</dbReference>
<dbReference type="Pfam" id="PF01576">
    <property type="entry name" value="Myosin_tail_1"/>
    <property type="match status" value="1"/>
</dbReference>
<dbReference type="GO" id="GO:0016020">
    <property type="term" value="C:membrane"/>
    <property type="evidence" value="ECO:0007669"/>
    <property type="project" value="TreeGrafter"/>
</dbReference>
<dbReference type="GO" id="GO:0005737">
    <property type="term" value="C:cytoplasm"/>
    <property type="evidence" value="ECO:0007669"/>
    <property type="project" value="TreeGrafter"/>
</dbReference>
<dbReference type="PROSITE" id="PS51456">
    <property type="entry name" value="MYOSIN_MOTOR"/>
    <property type="match status" value="1"/>
</dbReference>
<dbReference type="GO" id="GO:0051015">
    <property type="term" value="F:actin filament binding"/>
    <property type="evidence" value="ECO:0007669"/>
    <property type="project" value="TreeGrafter"/>
</dbReference>
<dbReference type="FunFam" id="1.20.5.4820:FF:000002">
    <property type="entry name" value="Myosin heavy chain 10"/>
    <property type="match status" value="1"/>
</dbReference>
<evidence type="ECO:0000256" key="2">
    <source>
        <dbReference type="ARBA" id="ARBA00022741"/>
    </source>
</evidence>
<dbReference type="Gene3D" id="1.20.120.720">
    <property type="entry name" value="Myosin VI head, motor domain, U50 subdomain"/>
    <property type="match status" value="1"/>
</dbReference>
<dbReference type="FunFam" id="1.20.58.530:FF:000001">
    <property type="entry name" value="Myosin heavy chain"/>
    <property type="match status" value="1"/>
</dbReference>
<dbReference type="Gene3D" id="1.20.5.340">
    <property type="match status" value="1"/>
</dbReference>
<keyword evidence="13" id="KW-1185">Reference proteome</keyword>
<dbReference type="SUPFAM" id="SSF52540">
    <property type="entry name" value="P-loop containing nucleoside triphosphate hydrolases"/>
    <property type="match status" value="1"/>
</dbReference>
<keyword evidence="4 9" id="KW-0175">Coiled coil</keyword>
<comment type="similarity">
    <text evidence="1 8">Belongs to the TRAFAC class myosin-kinesin ATPase superfamily. Myosin family.</text>
</comment>
<dbReference type="AlphaFoldDB" id="A0A177AS73"/>
<dbReference type="PROSITE" id="PS50096">
    <property type="entry name" value="IQ"/>
    <property type="match status" value="1"/>
</dbReference>
<dbReference type="Pfam" id="PF00612">
    <property type="entry name" value="IQ"/>
    <property type="match status" value="1"/>
</dbReference>
<comment type="caution">
    <text evidence="12">The sequence shown here is derived from an EMBL/GenBank/DDBJ whole genome shotgun (WGS) entry which is preliminary data.</text>
</comment>
<keyword evidence="7 8" id="KW-0009">Actin-binding</keyword>
<dbReference type="InterPro" id="IPR027417">
    <property type="entry name" value="P-loop_NTPase"/>
</dbReference>